<evidence type="ECO:0000256" key="1">
    <source>
        <dbReference type="SAM" id="Phobius"/>
    </source>
</evidence>
<sequence length="203" mass="23249">MLHVEKGFFFTVKELLIRPGKIVREFISENRSRLVKPIIFIVVTSLIYSIVTHFFHIEDGYIKLSNAHIPENSPSVAIARWITTHYGYANIILGVFIAFWLNLFFKKYGYNIFEIVILLCFVMGVGMLFFSFFGIVEGLIKTHLMQVSAALFFLYAMWAIAQFFDEKKALSYGKALGAYTLGMITFSLATWLLGLLADAIFMH</sequence>
<comment type="caution">
    <text evidence="2">The sequence shown here is derived from an EMBL/GenBank/DDBJ whole genome shotgun (WGS) entry which is preliminary data.</text>
</comment>
<evidence type="ECO:0000313" key="2">
    <source>
        <dbReference type="EMBL" id="MBL0743429.1"/>
    </source>
</evidence>
<keyword evidence="1" id="KW-1133">Transmembrane helix</keyword>
<name>A0ABS1KVE3_9BACT</name>
<evidence type="ECO:0000313" key="3">
    <source>
        <dbReference type="Proteomes" id="UP000613030"/>
    </source>
</evidence>
<feature type="transmembrane region" description="Helical" evidence="1">
    <location>
        <begin position="34"/>
        <end position="55"/>
    </location>
</feature>
<accession>A0ABS1KVE3</accession>
<feature type="transmembrane region" description="Helical" evidence="1">
    <location>
        <begin position="112"/>
        <end position="135"/>
    </location>
</feature>
<dbReference type="Proteomes" id="UP000613030">
    <property type="component" value="Unassembled WGS sequence"/>
</dbReference>
<keyword evidence="1" id="KW-0472">Membrane</keyword>
<keyword evidence="3" id="KW-1185">Reference proteome</keyword>
<feature type="transmembrane region" description="Helical" evidence="1">
    <location>
        <begin position="86"/>
        <end position="105"/>
    </location>
</feature>
<protein>
    <submittedName>
        <fullName evidence="2">DUF3667 domain-containing protein</fullName>
    </submittedName>
</protein>
<reference evidence="2 3" key="1">
    <citation type="submission" date="2021-01" db="EMBL/GenBank/DDBJ databases">
        <title>Chryseolinea sp. Jin1 Genome sequencing and assembly.</title>
        <authorList>
            <person name="Kim I."/>
        </authorList>
    </citation>
    <scope>NUCLEOTIDE SEQUENCE [LARGE SCALE GENOMIC DNA]</scope>
    <source>
        <strain evidence="2 3">Jin1</strain>
    </source>
</reference>
<gene>
    <name evidence="2" type="ORF">JI741_19510</name>
</gene>
<dbReference type="RefSeq" id="WP_202012776.1">
    <property type="nucleotide sequence ID" value="NZ_JAERRB010000007.1"/>
</dbReference>
<keyword evidence="1" id="KW-0812">Transmembrane</keyword>
<feature type="transmembrane region" description="Helical" evidence="1">
    <location>
        <begin position="147"/>
        <end position="164"/>
    </location>
</feature>
<proteinExistence type="predicted"/>
<organism evidence="2 3">
    <name type="scientific">Chryseolinea lacunae</name>
    <dbReference type="NCBI Taxonomy" id="2801331"/>
    <lineage>
        <taxon>Bacteria</taxon>
        <taxon>Pseudomonadati</taxon>
        <taxon>Bacteroidota</taxon>
        <taxon>Cytophagia</taxon>
        <taxon>Cytophagales</taxon>
        <taxon>Fulvivirgaceae</taxon>
        <taxon>Chryseolinea</taxon>
    </lineage>
</organism>
<dbReference type="Pfam" id="PF12412">
    <property type="entry name" value="DUF3667"/>
    <property type="match status" value="1"/>
</dbReference>
<dbReference type="InterPro" id="IPR022134">
    <property type="entry name" value="DUF3667"/>
</dbReference>
<dbReference type="EMBL" id="JAERRB010000007">
    <property type="protein sequence ID" value="MBL0743429.1"/>
    <property type="molecule type" value="Genomic_DNA"/>
</dbReference>
<feature type="transmembrane region" description="Helical" evidence="1">
    <location>
        <begin position="176"/>
        <end position="197"/>
    </location>
</feature>